<evidence type="ECO:0000313" key="3">
    <source>
        <dbReference type="Proteomes" id="UP000675554"/>
    </source>
</evidence>
<protein>
    <recommendedName>
        <fullName evidence="4">ABC transporter permease</fullName>
    </recommendedName>
</protein>
<evidence type="ECO:0000256" key="1">
    <source>
        <dbReference type="SAM" id="Phobius"/>
    </source>
</evidence>
<keyword evidence="1" id="KW-1133">Transmembrane helix</keyword>
<feature type="transmembrane region" description="Helical" evidence="1">
    <location>
        <begin position="140"/>
        <end position="161"/>
    </location>
</feature>
<dbReference type="Proteomes" id="UP000675554">
    <property type="component" value="Unassembled WGS sequence"/>
</dbReference>
<evidence type="ECO:0000313" key="2">
    <source>
        <dbReference type="EMBL" id="MBR7678432.1"/>
    </source>
</evidence>
<reference evidence="2" key="1">
    <citation type="submission" date="2021-04" db="EMBL/GenBank/DDBJ databases">
        <title>Sequencing of actinobacteria type strains.</title>
        <authorList>
            <person name="Nguyen G.-S."/>
            <person name="Wentzel A."/>
        </authorList>
    </citation>
    <scope>NUCLEOTIDE SEQUENCE</scope>
    <source>
        <strain evidence="2">DSM 42095</strain>
    </source>
</reference>
<accession>A0A8T4J5A0</accession>
<organism evidence="2 3">
    <name type="scientific">Streptomyces daliensis</name>
    <dbReference type="NCBI Taxonomy" id="299421"/>
    <lineage>
        <taxon>Bacteria</taxon>
        <taxon>Bacillati</taxon>
        <taxon>Actinomycetota</taxon>
        <taxon>Actinomycetes</taxon>
        <taxon>Kitasatosporales</taxon>
        <taxon>Streptomycetaceae</taxon>
        <taxon>Streptomyces</taxon>
    </lineage>
</organism>
<feature type="transmembrane region" description="Helical" evidence="1">
    <location>
        <begin position="33"/>
        <end position="52"/>
    </location>
</feature>
<keyword evidence="3" id="KW-1185">Reference proteome</keyword>
<evidence type="ECO:0008006" key="4">
    <source>
        <dbReference type="Google" id="ProtNLM"/>
    </source>
</evidence>
<feature type="non-terminal residue" evidence="2">
    <location>
        <position position="175"/>
    </location>
</feature>
<dbReference type="EMBL" id="JAGSMN010001452">
    <property type="protein sequence ID" value="MBR7678432.1"/>
    <property type="molecule type" value="Genomic_DNA"/>
</dbReference>
<keyword evidence="1" id="KW-0812">Transmembrane</keyword>
<keyword evidence="1" id="KW-0472">Membrane</keyword>
<comment type="caution">
    <text evidence="2">The sequence shown here is derived from an EMBL/GenBank/DDBJ whole genome shotgun (WGS) entry which is preliminary data.</text>
</comment>
<dbReference type="AlphaFoldDB" id="A0A8T4J5A0"/>
<gene>
    <name evidence="2" type="ORF">KDA82_36795</name>
</gene>
<sequence>MSTTKTPASAPGRTDTARPGRLWAILRLHRTALWIWTAFVVIAAGALLWLRLGPDATAAVQLQAGCGTPGHRACNLTPASEDFYAFQRNLMGVGSFLRNLAPVVAAWAGAALIGRELENGTAGLAWSQSVRPVRWLAEKLAVPAVLLTVGTGLLVVLYRGLLDWAADHHLLTAGY</sequence>
<proteinExistence type="predicted"/>
<name>A0A8T4J5A0_9ACTN</name>